<feature type="transmembrane region" description="Helical" evidence="1">
    <location>
        <begin position="1066"/>
        <end position="1092"/>
    </location>
</feature>
<dbReference type="KEGG" id="ptm:GSPATT00035462001"/>
<gene>
    <name evidence="2" type="ORF">GSPATT00035462001</name>
</gene>
<feature type="transmembrane region" description="Helical" evidence="1">
    <location>
        <begin position="1112"/>
        <end position="1131"/>
    </location>
</feature>
<feature type="transmembrane region" description="Helical" evidence="1">
    <location>
        <begin position="1006"/>
        <end position="1027"/>
    </location>
</feature>
<organism evidence="2 3">
    <name type="scientific">Paramecium tetraurelia</name>
    <dbReference type="NCBI Taxonomy" id="5888"/>
    <lineage>
        <taxon>Eukaryota</taxon>
        <taxon>Sar</taxon>
        <taxon>Alveolata</taxon>
        <taxon>Ciliophora</taxon>
        <taxon>Intramacronucleata</taxon>
        <taxon>Oligohymenophorea</taxon>
        <taxon>Peniculida</taxon>
        <taxon>Parameciidae</taxon>
        <taxon>Paramecium</taxon>
    </lineage>
</organism>
<protein>
    <recommendedName>
        <fullName evidence="4">Transmembrane protein</fullName>
    </recommendedName>
</protein>
<dbReference type="InterPro" id="IPR011050">
    <property type="entry name" value="Pectin_lyase_fold/virulence"/>
</dbReference>
<dbReference type="OrthoDB" id="77931at2759"/>
<dbReference type="AlphaFoldDB" id="A0C6B6"/>
<dbReference type="RefSeq" id="XP_001433730.1">
    <property type="nucleotide sequence ID" value="XM_001433693.1"/>
</dbReference>
<evidence type="ECO:0008006" key="4">
    <source>
        <dbReference type="Google" id="ProtNLM"/>
    </source>
</evidence>
<dbReference type="Proteomes" id="UP000000600">
    <property type="component" value="Unassembled WGS sequence"/>
</dbReference>
<evidence type="ECO:0000313" key="2">
    <source>
        <dbReference type="EMBL" id="CAK66333.1"/>
    </source>
</evidence>
<name>A0C6B6_PARTE</name>
<dbReference type="SUPFAM" id="SSF51126">
    <property type="entry name" value="Pectin lyase-like"/>
    <property type="match status" value="1"/>
</dbReference>
<feature type="transmembrane region" description="Helical" evidence="1">
    <location>
        <begin position="914"/>
        <end position="939"/>
    </location>
</feature>
<dbReference type="PANTHER" id="PTHR11319:SF35">
    <property type="entry name" value="OUTER MEMBRANE PROTEIN PMPC-RELATED"/>
    <property type="match status" value="1"/>
</dbReference>
<keyword evidence="1" id="KW-1133">Transmembrane helix</keyword>
<dbReference type="PANTHER" id="PTHR11319">
    <property type="entry name" value="G PROTEIN-COUPLED RECEPTOR-RELATED"/>
    <property type="match status" value="1"/>
</dbReference>
<keyword evidence="1" id="KW-0472">Membrane</keyword>
<sequence length="1132" mass="130072">MELWNRYYEIKLQDNLNQIDVNFMIEQVLSIKNKGGVMQLIVEKFTLENGLFQYIIAKSSSVLDIITKGNGIIILSNCSITYSQTNLLSNQEQPGSISINSQNSYLTLKLQNFNFTNIYNKLASAIISFEPSEISNNILIRNVLVSDSFSLINLFLALVFNYQNADQNKVTLENIVLQQSQEASVQFNRQLNLLEQAIVSKITQNNAIFNIQGCQLKIINLTFQGFVLSGIINLINCKKISLVNILFDQIALFYDLNLLHVEQAAQSLSNIQISNLKIQEITFFNNKNQKPTPYVYPNFFIEYSQCQSSKAVYLPTSEPQKSNNFEQIQSVSTNSGSILSIKCQNNQTKIQLESIVLQNNYCKSCKNGLIYFSLTNFLQIKIQGVSCIGNMIEQFGCINAFSERNLKGKLTIMNSVFINNTGSQGLALSSTNVKAYLFNIKILNNTATLLGGGVYLDLNNQEFQVKSSFIQQNKAREGGGMYLNGDQILNDINFIESLLNFNKAQLTTDNLQELPSHLDLSINNQIMHSDQIYDQISQKILKLRPYLIIQQGKIIMENALMLPSNQEIAKYELYNPKQNKFTSYINELSIQFKNRFNEQLLNFTDSSCQIIELILDIKQKTTLQSNNISLIQFNQTKNNFDLGMLILTLDPYNQTGKEYQIQIYCKAKNQIEEMSYILKVKSLVCQLGEFYVLNGCLTCQSKQGFYSVTYNATKCSIFDKIKFEAITSNNINLKSGYWRPHFESDFVNECFKNIDSCKGGWVVGDEICKTGYIGGLCEECDKYNKRGDGFYFKNDNFTCWNCSDFSISILSLILITAWVFLSTLITLTSVENTNQLFTLFKLTQKFSYILFKLNLKSIMSKLFLNYIWIYSVIFTFNIQFSFSLLFVNQVSDTSYFLTRNLDCKLSQSSEIELIYMRVLVMFILIALQIFIIQLSVSIFSIVAKVKLRNNLISITLIYQYIQNYAAIITQLFSILANREISQISYVQGDVSLLFESSNHQAWMYKFAIPVSLLIGLILPFFLLVFLYQKREQFDKISLRRHIGYLFNEYDNNRSFWEWVKLWKKTVIIVILIYLETNIFLKGFFIGICLIIYQMVTSSYLPYIYPKLNKLDLSSGQLCSMAIFLAAVQYFCE</sequence>
<feature type="transmembrane region" description="Helical" evidence="1">
    <location>
        <begin position="862"/>
        <end position="887"/>
    </location>
</feature>
<evidence type="ECO:0000313" key="3">
    <source>
        <dbReference type="Proteomes" id="UP000000600"/>
    </source>
</evidence>
<accession>A0C6B6</accession>
<feature type="transmembrane region" description="Helical" evidence="1">
    <location>
        <begin position="805"/>
        <end position="827"/>
    </location>
</feature>
<keyword evidence="1" id="KW-0812">Transmembrane</keyword>
<reference evidence="2 3" key="1">
    <citation type="journal article" date="2006" name="Nature">
        <title>Global trends of whole-genome duplications revealed by the ciliate Paramecium tetraurelia.</title>
        <authorList>
            <consortium name="Genoscope"/>
            <person name="Aury J.-M."/>
            <person name="Jaillon O."/>
            <person name="Duret L."/>
            <person name="Noel B."/>
            <person name="Jubin C."/>
            <person name="Porcel B.M."/>
            <person name="Segurens B."/>
            <person name="Daubin V."/>
            <person name="Anthouard V."/>
            <person name="Aiach N."/>
            <person name="Arnaiz O."/>
            <person name="Billaut A."/>
            <person name="Beisson J."/>
            <person name="Blanc I."/>
            <person name="Bouhouche K."/>
            <person name="Camara F."/>
            <person name="Duharcourt S."/>
            <person name="Guigo R."/>
            <person name="Gogendeau D."/>
            <person name="Katinka M."/>
            <person name="Keller A.-M."/>
            <person name="Kissmehl R."/>
            <person name="Klotz C."/>
            <person name="Koll F."/>
            <person name="Le Moue A."/>
            <person name="Lepere C."/>
            <person name="Malinsky S."/>
            <person name="Nowacki M."/>
            <person name="Nowak J.K."/>
            <person name="Plattner H."/>
            <person name="Poulain J."/>
            <person name="Ruiz F."/>
            <person name="Serrano V."/>
            <person name="Zagulski M."/>
            <person name="Dessen P."/>
            <person name="Betermier M."/>
            <person name="Weissenbach J."/>
            <person name="Scarpelli C."/>
            <person name="Schachter V."/>
            <person name="Sperling L."/>
            <person name="Meyer E."/>
            <person name="Cohen J."/>
            <person name="Wincker P."/>
        </authorList>
    </citation>
    <scope>NUCLEOTIDE SEQUENCE [LARGE SCALE GENOMIC DNA]</scope>
    <source>
        <strain evidence="2 3">Stock d4-2</strain>
    </source>
</reference>
<dbReference type="eggNOG" id="KOG3525">
    <property type="taxonomic scope" value="Eukaryota"/>
</dbReference>
<dbReference type="GeneID" id="5019514"/>
<dbReference type="EMBL" id="CT868044">
    <property type="protein sequence ID" value="CAK66333.1"/>
    <property type="molecule type" value="Genomic_DNA"/>
</dbReference>
<dbReference type="InParanoid" id="A0C6B6"/>
<evidence type="ECO:0000256" key="1">
    <source>
        <dbReference type="SAM" id="Phobius"/>
    </source>
</evidence>
<dbReference type="STRING" id="5888.A0C6B6"/>
<dbReference type="HOGENOM" id="CLU_002683_1_0_1"/>
<feature type="transmembrane region" description="Helical" evidence="1">
    <location>
        <begin position="951"/>
        <end position="976"/>
    </location>
</feature>
<keyword evidence="3" id="KW-1185">Reference proteome</keyword>
<proteinExistence type="predicted"/>